<evidence type="ECO:0000256" key="6">
    <source>
        <dbReference type="ARBA" id="ARBA00023128"/>
    </source>
</evidence>
<evidence type="ECO:0000256" key="1">
    <source>
        <dbReference type="ARBA" id="ARBA00002963"/>
    </source>
</evidence>
<dbReference type="InterPro" id="IPR036249">
    <property type="entry name" value="Thioredoxin-like_sf"/>
</dbReference>
<organism evidence="7 8">
    <name type="scientific">Ascodesmis nigricans</name>
    <dbReference type="NCBI Taxonomy" id="341454"/>
    <lineage>
        <taxon>Eukaryota</taxon>
        <taxon>Fungi</taxon>
        <taxon>Dikarya</taxon>
        <taxon>Ascomycota</taxon>
        <taxon>Pezizomycotina</taxon>
        <taxon>Pezizomycetes</taxon>
        <taxon>Pezizales</taxon>
        <taxon>Ascodesmidaceae</taxon>
        <taxon>Ascodesmis</taxon>
    </lineage>
</organism>
<proteinExistence type="inferred from homology"/>
<evidence type="ECO:0000256" key="5">
    <source>
        <dbReference type="ARBA" id="ARBA00023002"/>
    </source>
</evidence>
<evidence type="ECO:0000256" key="4">
    <source>
        <dbReference type="ARBA" id="ARBA00022946"/>
    </source>
</evidence>
<dbReference type="InParanoid" id="A0A4S2N7T5"/>
<dbReference type="GO" id="GO:0016491">
    <property type="term" value="F:oxidoreductase activity"/>
    <property type="evidence" value="ECO:0007669"/>
    <property type="project" value="UniProtKB-KW"/>
</dbReference>
<dbReference type="AlphaFoldDB" id="A0A4S2N7T5"/>
<evidence type="ECO:0008006" key="9">
    <source>
        <dbReference type="Google" id="ProtNLM"/>
    </source>
</evidence>
<dbReference type="GO" id="GO:0005739">
    <property type="term" value="C:mitochondrion"/>
    <property type="evidence" value="ECO:0007669"/>
    <property type="project" value="UniProtKB-SubCell"/>
</dbReference>
<dbReference type="PANTHER" id="PTHR28071">
    <property type="entry name" value="REDOX PROTEIN FMP46, MITOCHONDRIAL-RELATED"/>
    <property type="match status" value="1"/>
</dbReference>
<comment type="function">
    <text evidence="1">Putative mitochondrial redox protein which could be involved in the reduction of small toxic molecules.</text>
</comment>
<keyword evidence="4" id="KW-0809">Transit peptide</keyword>
<dbReference type="Pfam" id="PF07955">
    <property type="entry name" value="DUF1687"/>
    <property type="match status" value="1"/>
</dbReference>
<gene>
    <name evidence="7" type="ORF">EX30DRAFT_337756</name>
</gene>
<dbReference type="SUPFAM" id="SSF52833">
    <property type="entry name" value="Thioredoxin-like"/>
    <property type="match status" value="1"/>
</dbReference>
<sequence length="133" mass="14568">MFNFGRTLDVLTLFHAPKRADSTKILNTLRAAKETAEDSDTLPSFEIEVIEAPAVPTATQLKTILEYVGGHKVGSIVKGASSEKHAVKLLEEGGEISSERLLRPLLVDWNNGRAVLGPDEVSVRRLLQTLPKH</sequence>
<keyword evidence="6" id="KW-0496">Mitochondrion</keyword>
<reference evidence="7 8" key="1">
    <citation type="submission" date="2019-04" db="EMBL/GenBank/DDBJ databases">
        <title>Comparative genomics and transcriptomics to analyze fruiting body development in filamentous ascomycetes.</title>
        <authorList>
            <consortium name="DOE Joint Genome Institute"/>
            <person name="Lutkenhaus R."/>
            <person name="Traeger S."/>
            <person name="Breuer J."/>
            <person name="Kuo A."/>
            <person name="Lipzen A."/>
            <person name="Pangilinan J."/>
            <person name="Dilworth D."/>
            <person name="Sandor L."/>
            <person name="Poggeler S."/>
            <person name="Barry K."/>
            <person name="Grigoriev I.V."/>
            <person name="Nowrousian M."/>
        </authorList>
    </citation>
    <scope>NUCLEOTIDE SEQUENCE [LARGE SCALE GENOMIC DNA]</scope>
    <source>
        <strain evidence="7 8">CBS 389.68</strain>
    </source>
</reference>
<name>A0A4S2N7T5_9PEZI</name>
<keyword evidence="8" id="KW-1185">Reference proteome</keyword>
<dbReference type="EMBL" id="ML220112">
    <property type="protein sequence ID" value="TGZ85391.1"/>
    <property type="molecule type" value="Genomic_DNA"/>
</dbReference>
<evidence type="ECO:0000313" key="8">
    <source>
        <dbReference type="Proteomes" id="UP000298138"/>
    </source>
</evidence>
<keyword evidence="5" id="KW-0560">Oxidoreductase</keyword>
<comment type="subcellular location">
    <subcellularLocation>
        <location evidence="2">Mitochondrion</location>
    </subcellularLocation>
</comment>
<dbReference type="PANTHER" id="PTHR28071:SF1">
    <property type="entry name" value="REDOX PROTEIN FMP46, MITOCHONDRIAL-RELATED"/>
    <property type="match status" value="1"/>
</dbReference>
<protein>
    <recommendedName>
        <fullName evidence="9">Thioredoxin-like protein</fullName>
    </recommendedName>
</protein>
<evidence type="ECO:0000256" key="2">
    <source>
        <dbReference type="ARBA" id="ARBA00004173"/>
    </source>
</evidence>
<comment type="similarity">
    <text evidence="3">Belongs to the FMP46 family.</text>
</comment>
<evidence type="ECO:0000313" key="7">
    <source>
        <dbReference type="EMBL" id="TGZ85391.1"/>
    </source>
</evidence>
<dbReference type="Gene3D" id="3.40.30.10">
    <property type="entry name" value="Glutaredoxin"/>
    <property type="match status" value="1"/>
</dbReference>
<dbReference type="Proteomes" id="UP000298138">
    <property type="component" value="Unassembled WGS sequence"/>
</dbReference>
<evidence type="ECO:0000256" key="3">
    <source>
        <dbReference type="ARBA" id="ARBA00009734"/>
    </source>
</evidence>
<dbReference type="InterPro" id="IPR012882">
    <property type="entry name" value="Fmp46"/>
</dbReference>
<accession>A0A4S2N7T5</accession>
<dbReference type="OrthoDB" id="59229at2759"/>